<keyword evidence="1 4" id="KW-0489">Methyltransferase</keyword>
<gene>
    <name evidence="7" type="ORF">PHATRDRAFT_47290</name>
</gene>
<accession>B7G3V9</accession>
<evidence type="ECO:0000313" key="8">
    <source>
        <dbReference type="Proteomes" id="UP000000759"/>
    </source>
</evidence>
<dbReference type="GO" id="GO:0032259">
    <property type="term" value="P:methylation"/>
    <property type="evidence" value="ECO:0007669"/>
    <property type="project" value="UniProtKB-KW"/>
</dbReference>
<dbReference type="Gene3D" id="2.40.50.1070">
    <property type="match status" value="1"/>
</dbReference>
<dbReference type="PANTHER" id="PTHR47548">
    <property type="entry name" value="BNAA06G32370D PROTEIN"/>
    <property type="match status" value="1"/>
</dbReference>
<reference evidence="7 8" key="1">
    <citation type="journal article" date="2008" name="Nature">
        <title>The Phaeodactylum genome reveals the evolutionary history of diatom genomes.</title>
        <authorList>
            <person name="Bowler C."/>
            <person name="Allen A.E."/>
            <person name="Badger J.H."/>
            <person name="Grimwood J."/>
            <person name="Jabbari K."/>
            <person name="Kuo A."/>
            <person name="Maheswari U."/>
            <person name="Martens C."/>
            <person name="Maumus F."/>
            <person name="Otillar R.P."/>
            <person name="Rayko E."/>
            <person name="Salamov A."/>
            <person name="Vandepoele K."/>
            <person name="Beszteri B."/>
            <person name="Gruber A."/>
            <person name="Heijde M."/>
            <person name="Katinka M."/>
            <person name="Mock T."/>
            <person name="Valentin K."/>
            <person name="Verret F."/>
            <person name="Berges J.A."/>
            <person name="Brownlee C."/>
            <person name="Cadoret J.P."/>
            <person name="Chiovitti A."/>
            <person name="Choi C.J."/>
            <person name="Coesel S."/>
            <person name="De Martino A."/>
            <person name="Detter J.C."/>
            <person name="Durkin C."/>
            <person name="Falciatore A."/>
            <person name="Fournet J."/>
            <person name="Haruta M."/>
            <person name="Huysman M.J."/>
            <person name="Jenkins B.D."/>
            <person name="Jiroutova K."/>
            <person name="Jorgensen R.E."/>
            <person name="Joubert Y."/>
            <person name="Kaplan A."/>
            <person name="Kroger N."/>
            <person name="Kroth P.G."/>
            <person name="La Roche J."/>
            <person name="Lindquist E."/>
            <person name="Lommer M."/>
            <person name="Martin-Jezequel V."/>
            <person name="Lopez P.J."/>
            <person name="Lucas S."/>
            <person name="Mangogna M."/>
            <person name="McGinnis K."/>
            <person name="Medlin L.K."/>
            <person name="Montsant A."/>
            <person name="Oudot-Le Secq M.P."/>
            <person name="Napoli C."/>
            <person name="Obornik M."/>
            <person name="Parker M.S."/>
            <person name="Petit J.L."/>
            <person name="Porcel B.M."/>
            <person name="Poulsen N."/>
            <person name="Robison M."/>
            <person name="Rychlewski L."/>
            <person name="Rynearson T.A."/>
            <person name="Schmutz J."/>
            <person name="Shapiro H."/>
            <person name="Siaut M."/>
            <person name="Stanley M."/>
            <person name="Sussman M.R."/>
            <person name="Taylor A.R."/>
            <person name="Vardi A."/>
            <person name="von Dassow P."/>
            <person name="Vyverman W."/>
            <person name="Willis A."/>
            <person name="Wyrwicz L.S."/>
            <person name="Rokhsar D.S."/>
            <person name="Weissenbach J."/>
            <person name="Armbrust E.V."/>
            <person name="Green B.R."/>
            <person name="Van de Peer Y."/>
            <person name="Grigoriev I.V."/>
        </authorList>
    </citation>
    <scope>NUCLEOTIDE SEQUENCE [LARGE SCALE GENOMIC DNA]</scope>
    <source>
        <strain evidence="7 8">CCAP 1055/1</strain>
    </source>
</reference>
<feature type="region of interest" description="Disordered" evidence="5">
    <location>
        <begin position="47"/>
        <end position="97"/>
    </location>
</feature>
<dbReference type="Proteomes" id="UP000000759">
    <property type="component" value="Chromosome 13"/>
</dbReference>
<feature type="binding site" evidence="4">
    <location>
        <position position="421"/>
    </location>
    <ligand>
        <name>S-adenosyl-L-methionine</name>
        <dbReference type="ChEBI" id="CHEBI:59789"/>
    </ligand>
</feature>
<dbReference type="EMBL" id="CM000615">
    <property type="protein sequence ID" value="EEC46719.1"/>
    <property type="molecule type" value="Genomic_DNA"/>
</dbReference>
<evidence type="ECO:0000256" key="3">
    <source>
        <dbReference type="ARBA" id="ARBA00022691"/>
    </source>
</evidence>
<feature type="binding site" evidence="4">
    <location>
        <position position="366"/>
    </location>
    <ligand>
        <name>S-adenosyl-L-methionine</name>
        <dbReference type="ChEBI" id="CHEBI:59789"/>
    </ligand>
</feature>
<dbReference type="KEGG" id="pti:PHATRDRAFT_47290"/>
<evidence type="ECO:0000313" key="7">
    <source>
        <dbReference type="EMBL" id="EEC46719.1"/>
    </source>
</evidence>
<proteinExistence type="inferred from homology"/>
<dbReference type="PROSITE" id="PS51687">
    <property type="entry name" value="SAM_MT_RNA_M5U"/>
    <property type="match status" value="1"/>
</dbReference>
<evidence type="ECO:0000256" key="6">
    <source>
        <dbReference type="SAM" id="SignalP"/>
    </source>
</evidence>
<dbReference type="HOGENOM" id="CLU_014689_6_0_1"/>
<dbReference type="RefSeq" id="XP_002181505.1">
    <property type="nucleotide sequence ID" value="XM_002181469.1"/>
</dbReference>
<evidence type="ECO:0000256" key="5">
    <source>
        <dbReference type="SAM" id="MobiDB-lite"/>
    </source>
</evidence>
<dbReference type="InterPro" id="IPR029063">
    <property type="entry name" value="SAM-dependent_MTases_sf"/>
</dbReference>
<keyword evidence="3 4" id="KW-0949">S-adenosyl-L-methionine</keyword>
<dbReference type="PANTHER" id="PTHR47548:SF1">
    <property type="entry name" value="S-ADENOSYL-L-METHIONINE-DEPENDENT METHYLTRANSFERASES SUPERFAMILY PROTEIN"/>
    <property type="match status" value="1"/>
</dbReference>
<keyword evidence="2 4" id="KW-0808">Transferase</keyword>
<dbReference type="eggNOG" id="ENOG502QTKF">
    <property type="taxonomic scope" value="Eukaryota"/>
</dbReference>
<dbReference type="InterPro" id="IPR053304">
    <property type="entry name" value="RNA_M5U_MTase"/>
</dbReference>
<keyword evidence="8" id="KW-1185">Reference proteome</keyword>
<dbReference type="GO" id="GO:0008173">
    <property type="term" value="F:RNA methyltransferase activity"/>
    <property type="evidence" value="ECO:0007669"/>
    <property type="project" value="InterPro"/>
</dbReference>
<dbReference type="Gene3D" id="3.40.50.150">
    <property type="entry name" value="Vaccinia Virus protein VP39"/>
    <property type="match status" value="1"/>
</dbReference>
<name>B7G3V9_PHATC</name>
<evidence type="ECO:0000256" key="2">
    <source>
        <dbReference type="ARBA" id="ARBA00022679"/>
    </source>
</evidence>
<feature type="binding site" evidence="4">
    <location>
        <position position="393"/>
    </location>
    <ligand>
        <name>S-adenosyl-L-methionine</name>
        <dbReference type="ChEBI" id="CHEBI:59789"/>
    </ligand>
</feature>
<dbReference type="InParanoid" id="B7G3V9"/>
<feature type="active site" description="Nucleophile" evidence="4">
    <location>
        <position position="560"/>
    </location>
</feature>
<feature type="signal peptide" evidence="6">
    <location>
        <begin position="1"/>
        <end position="31"/>
    </location>
</feature>
<dbReference type="PaxDb" id="2850-Phatr47290"/>
<dbReference type="SUPFAM" id="SSF53335">
    <property type="entry name" value="S-adenosyl-L-methionine-dependent methyltransferases"/>
    <property type="match status" value="1"/>
</dbReference>
<evidence type="ECO:0000256" key="4">
    <source>
        <dbReference type="PROSITE-ProRule" id="PRU01024"/>
    </source>
</evidence>
<dbReference type="STRING" id="556484.B7G3V9"/>
<dbReference type="GO" id="GO:0006396">
    <property type="term" value="P:RNA processing"/>
    <property type="evidence" value="ECO:0007669"/>
    <property type="project" value="InterPro"/>
</dbReference>
<sequence>MSERHRLDQRWCRLLFLFCGILLGTVEPTLALVGMVVPRTRVSGTSLHVSNKGKRKDSATKAARKYADATVKTNGGGKSSRPRSTQMRDAPAKSLPSGPRVVLTRYAANRNDRVNKERLAESIGCEHFGSCSGCVRDDQVGSVDVIQSAKLYFSSTAVRKKRHDVLTQGLDWAVEDQDDGFYQVVVPSAVRGWRTQAKLAVAPKSSSWARDGCEFGLYQRGTHDVLAIPSCEVHHPAINRALDALRLATAKTGTAAFAKDTRDGGLRYVQLQVERPTQKVSLTLVWNAELLKETQPALARLVKELQTREPDLWHSMWCHCNNGIGNNIFARNPRRWHRLSGMEYMREPIAVGNQGWLYFSPLTFRQGNLDGFDVLATDVARAVPGGSKVCELYAGVGLLGLTTLAHLAKEGTPLEWIRCSDENPSNPRCFQRSIESLPLEVTGLDRRTNRKSKEDQGMTLAELADLIEAGESSSRSENDMEKASYMVATAAQALQRGEALGADVIIVDPPRKGLEDEVLESLCQPYKADQPYVESVNLLTIADDKVNWTNDVETLIYVSCGFDALARDSQRLLSSAGGWTLHSATGYLLFPGSDHVETLCIFKR</sequence>
<reference evidence="8" key="2">
    <citation type="submission" date="2008-08" db="EMBL/GenBank/DDBJ databases">
        <authorList>
            <consortium name="Diatom Consortium"/>
            <person name="Grigoriev I."/>
            <person name="Grimwood J."/>
            <person name="Kuo A."/>
            <person name="Otillar R.P."/>
            <person name="Salamov A."/>
            <person name="Detter J.C."/>
            <person name="Lindquist E."/>
            <person name="Shapiro H."/>
            <person name="Lucas S."/>
            <person name="Glavina del Rio T."/>
            <person name="Pitluck S."/>
            <person name="Rokhsar D."/>
            <person name="Bowler C."/>
        </authorList>
    </citation>
    <scope>GENOME REANNOTATION</scope>
    <source>
        <strain evidence="8">CCAP 1055/1</strain>
    </source>
</reference>
<dbReference type="OrthoDB" id="10250660at2759"/>
<comment type="similarity">
    <text evidence="4">Belongs to the class I-like SAM-binding methyltransferase superfamily. RNA M5U methyltransferase family.</text>
</comment>
<keyword evidence="6" id="KW-0732">Signal</keyword>
<dbReference type="GeneID" id="7202326"/>
<protein>
    <submittedName>
        <fullName evidence="7">Uncharacterized protein</fullName>
    </submittedName>
</protein>
<evidence type="ECO:0000256" key="1">
    <source>
        <dbReference type="ARBA" id="ARBA00022603"/>
    </source>
</evidence>
<dbReference type="AlphaFoldDB" id="B7G3V9"/>
<organism evidence="7 8">
    <name type="scientific">Phaeodactylum tricornutum (strain CCAP 1055/1)</name>
    <dbReference type="NCBI Taxonomy" id="556484"/>
    <lineage>
        <taxon>Eukaryota</taxon>
        <taxon>Sar</taxon>
        <taxon>Stramenopiles</taxon>
        <taxon>Ochrophyta</taxon>
        <taxon>Bacillariophyta</taxon>
        <taxon>Bacillariophyceae</taxon>
        <taxon>Bacillariophycidae</taxon>
        <taxon>Naviculales</taxon>
        <taxon>Phaeodactylaceae</taxon>
        <taxon>Phaeodactylum</taxon>
    </lineage>
</organism>
<feature type="binding site" evidence="4">
    <location>
        <position position="508"/>
    </location>
    <ligand>
        <name>S-adenosyl-L-methionine</name>
        <dbReference type="ChEBI" id="CHEBI:59789"/>
    </ligand>
</feature>
<feature type="chain" id="PRO_5002855804" evidence="6">
    <location>
        <begin position="32"/>
        <end position="604"/>
    </location>
</feature>
<dbReference type="InterPro" id="IPR010280">
    <property type="entry name" value="U5_MeTrfase_fam"/>
</dbReference>
<dbReference type="OMA" id="HSLCVNK"/>